<dbReference type="Proteomes" id="UP000708208">
    <property type="component" value="Unassembled WGS sequence"/>
</dbReference>
<dbReference type="EMBL" id="CAJVCH010109990">
    <property type="protein sequence ID" value="CAG7724450.1"/>
    <property type="molecule type" value="Genomic_DNA"/>
</dbReference>
<dbReference type="AlphaFoldDB" id="A0A8J2KCG6"/>
<keyword evidence="2" id="KW-1185">Reference proteome</keyword>
<name>A0A8J2KCG6_9HEXA</name>
<sequence>MHVCMNLSKSLNACSLLRLSRSPELLNRRCRVHRKDQAFSEVLMDSECFFVVKVKKNSICIPCHTETLDSNPFKNFFLLYLQASFMLQCSLP</sequence>
<gene>
    <name evidence="1" type="ORF">AFUS01_LOCUS13476</name>
</gene>
<reference evidence="1" key="1">
    <citation type="submission" date="2021-06" db="EMBL/GenBank/DDBJ databases">
        <authorList>
            <person name="Hodson N. C."/>
            <person name="Mongue J. A."/>
            <person name="Jaron S. K."/>
        </authorList>
    </citation>
    <scope>NUCLEOTIDE SEQUENCE</scope>
</reference>
<comment type="caution">
    <text evidence="1">The sequence shown here is derived from an EMBL/GenBank/DDBJ whole genome shotgun (WGS) entry which is preliminary data.</text>
</comment>
<evidence type="ECO:0000313" key="2">
    <source>
        <dbReference type="Proteomes" id="UP000708208"/>
    </source>
</evidence>
<evidence type="ECO:0000313" key="1">
    <source>
        <dbReference type="EMBL" id="CAG7724450.1"/>
    </source>
</evidence>
<proteinExistence type="predicted"/>
<accession>A0A8J2KCG6</accession>
<protein>
    <submittedName>
        <fullName evidence="1">Uncharacterized protein</fullName>
    </submittedName>
</protein>
<organism evidence="1 2">
    <name type="scientific">Allacma fusca</name>
    <dbReference type="NCBI Taxonomy" id="39272"/>
    <lineage>
        <taxon>Eukaryota</taxon>
        <taxon>Metazoa</taxon>
        <taxon>Ecdysozoa</taxon>
        <taxon>Arthropoda</taxon>
        <taxon>Hexapoda</taxon>
        <taxon>Collembola</taxon>
        <taxon>Symphypleona</taxon>
        <taxon>Sminthuridae</taxon>
        <taxon>Allacma</taxon>
    </lineage>
</organism>